<evidence type="ECO:0000259" key="1">
    <source>
        <dbReference type="Pfam" id="PF13200"/>
    </source>
</evidence>
<protein>
    <recommendedName>
        <fullName evidence="1">DUF4015 domain-containing protein</fullName>
    </recommendedName>
</protein>
<dbReference type="Pfam" id="PF13200">
    <property type="entry name" value="DUF4015"/>
    <property type="match status" value="1"/>
</dbReference>
<dbReference type="Proteomes" id="UP000190188">
    <property type="component" value="Unassembled WGS sequence"/>
</dbReference>
<dbReference type="AlphaFoldDB" id="A0A1T2X0U2"/>
<dbReference type="SUPFAM" id="SSF51445">
    <property type="entry name" value="(Trans)glycosidases"/>
    <property type="match status" value="1"/>
</dbReference>
<evidence type="ECO:0000313" key="2">
    <source>
        <dbReference type="EMBL" id="OPA73487.1"/>
    </source>
</evidence>
<dbReference type="EMBL" id="MSZX01000016">
    <property type="protein sequence ID" value="OPA73487.1"/>
    <property type="molecule type" value="Genomic_DNA"/>
</dbReference>
<name>A0A1T2X0U2_9BACL</name>
<gene>
    <name evidence="2" type="ORF">BVG16_28050</name>
</gene>
<comment type="caution">
    <text evidence="2">The sequence shown here is derived from an EMBL/GenBank/DDBJ whole genome shotgun (WGS) entry which is preliminary data.</text>
</comment>
<accession>A0A1T2X0U2</accession>
<feature type="domain" description="DUF4015" evidence="1">
    <location>
        <begin position="1"/>
        <end position="282"/>
    </location>
</feature>
<dbReference type="InterPro" id="IPR017853">
    <property type="entry name" value="GH"/>
</dbReference>
<reference evidence="2 3" key="1">
    <citation type="submission" date="2017-01" db="EMBL/GenBank/DDBJ databases">
        <title>Genome analysis of Paenibacillus selenitrireducens ES3-24.</title>
        <authorList>
            <person name="Xu D."/>
            <person name="Yao R."/>
            <person name="Zheng S."/>
        </authorList>
    </citation>
    <scope>NUCLEOTIDE SEQUENCE [LARGE SCALE GENOMIC DNA]</scope>
    <source>
        <strain evidence="2 3">ES3-24</strain>
    </source>
</reference>
<evidence type="ECO:0000313" key="3">
    <source>
        <dbReference type="Proteomes" id="UP000190188"/>
    </source>
</evidence>
<dbReference type="STRING" id="1324314.BVG16_28050"/>
<keyword evidence="3" id="KW-1185">Reference proteome</keyword>
<sequence length="282" mass="32043">MVIDVKNDGGLLSYTSSIPFVQQMRSDHNPSIRDIHALLGLLHKKHIYAIRRIVTFKDPHLARQKPEWAIHKKDGGLWQDIKGTLWTDPYQRDVWDYNIAIAKEAAALGFDEIQFDYVRFPDNGSRVNQGVGFANKHHLSKEKTIVQFFHRACPENHRSGSYLSADVFGLITSSTTDMGVGQVWEQVTREVDVISPMTYPSHYSSGMYGTRQPDSTPDEAIRHTMMDAKLRNVQVVQSVSSLSVPAAAMLTTKPAEIRPWLQNFTATWVPSYRVYGIQEVRQ</sequence>
<organism evidence="2 3">
    <name type="scientific">Paenibacillus selenitireducens</name>
    <dbReference type="NCBI Taxonomy" id="1324314"/>
    <lineage>
        <taxon>Bacteria</taxon>
        <taxon>Bacillati</taxon>
        <taxon>Bacillota</taxon>
        <taxon>Bacilli</taxon>
        <taxon>Bacillales</taxon>
        <taxon>Paenibacillaceae</taxon>
        <taxon>Paenibacillus</taxon>
    </lineage>
</organism>
<dbReference type="InterPro" id="IPR025275">
    <property type="entry name" value="DUF4015"/>
</dbReference>
<dbReference type="RefSeq" id="WP_158081821.1">
    <property type="nucleotide sequence ID" value="NZ_MSZX01000016.1"/>
</dbReference>
<proteinExistence type="predicted"/>
<dbReference type="OrthoDB" id="9774125at2"/>